<dbReference type="AlphaFoldDB" id="A0A8J2X970"/>
<reference evidence="2 3" key="1">
    <citation type="journal article" date="2014" name="Int. J. Syst. Evol. Microbiol.">
        <title>Complete genome sequence of Corynebacterium casei LMG S-19264T (=DSM 44701T), isolated from a smear-ripened cheese.</title>
        <authorList>
            <consortium name="US DOE Joint Genome Institute (JGI-PGF)"/>
            <person name="Walter F."/>
            <person name="Albersmeier A."/>
            <person name="Kalinowski J."/>
            <person name="Ruckert C."/>
        </authorList>
    </citation>
    <scope>NUCLEOTIDE SEQUENCE [LARGE SCALE GENOMIC DNA]</scope>
    <source>
        <strain evidence="2 3">CGMCC 1.15295</strain>
    </source>
</reference>
<dbReference type="RefSeq" id="WP_188604839.1">
    <property type="nucleotide sequence ID" value="NZ_BMIC01000001.1"/>
</dbReference>
<accession>A0A8J2X970</accession>
<keyword evidence="1" id="KW-0812">Transmembrane</keyword>
<feature type="transmembrane region" description="Helical" evidence="1">
    <location>
        <begin position="12"/>
        <end position="29"/>
    </location>
</feature>
<dbReference type="EMBL" id="BMIC01000001">
    <property type="protein sequence ID" value="GFZ78992.1"/>
    <property type="molecule type" value="Genomic_DNA"/>
</dbReference>
<protein>
    <submittedName>
        <fullName evidence="2">Uncharacterized protein</fullName>
    </submittedName>
</protein>
<evidence type="ECO:0000313" key="2">
    <source>
        <dbReference type="EMBL" id="GFZ78992.1"/>
    </source>
</evidence>
<proteinExistence type="predicted"/>
<name>A0A8J2X970_9FLAO</name>
<sequence length="71" mass="7901">MIFLYFDPGLGAMIAQAVVAAVAAVVLFSKNLMYKVKLFFGLVKHNDEKDDVFDEINIKDSDLENKNSSDS</sequence>
<keyword evidence="1" id="KW-0472">Membrane</keyword>
<dbReference type="Proteomes" id="UP000598120">
    <property type="component" value="Unassembled WGS sequence"/>
</dbReference>
<organism evidence="2 3">
    <name type="scientific">Aquaticitalea lipolytica</name>
    <dbReference type="NCBI Taxonomy" id="1247562"/>
    <lineage>
        <taxon>Bacteria</taxon>
        <taxon>Pseudomonadati</taxon>
        <taxon>Bacteroidota</taxon>
        <taxon>Flavobacteriia</taxon>
        <taxon>Flavobacteriales</taxon>
        <taxon>Flavobacteriaceae</taxon>
        <taxon>Aquaticitalea</taxon>
    </lineage>
</organism>
<evidence type="ECO:0000313" key="3">
    <source>
        <dbReference type="Proteomes" id="UP000598120"/>
    </source>
</evidence>
<gene>
    <name evidence="2" type="ORF">GCM10011531_05830</name>
</gene>
<keyword evidence="3" id="KW-1185">Reference proteome</keyword>
<keyword evidence="1" id="KW-1133">Transmembrane helix</keyword>
<comment type="caution">
    <text evidence="2">The sequence shown here is derived from an EMBL/GenBank/DDBJ whole genome shotgun (WGS) entry which is preliminary data.</text>
</comment>
<evidence type="ECO:0000256" key="1">
    <source>
        <dbReference type="SAM" id="Phobius"/>
    </source>
</evidence>